<dbReference type="Proteomes" id="UP000215914">
    <property type="component" value="Unassembled WGS sequence"/>
</dbReference>
<dbReference type="Gramene" id="mRNA:HanXRQr2_Chr11g0475821">
    <property type="protein sequence ID" value="mRNA:HanXRQr2_Chr11g0475821"/>
    <property type="gene ID" value="HanXRQr2_Chr11g0475821"/>
</dbReference>
<protein>
    <submittedName>
        <fullName evidence="2">Uncharacterized protein</fullName>
    </submittedName>
</protein>
<keyword evidence="1" id="KW-0472">Membrane</keyword>
<organism evidence="2 3">
    <name type="scientific">Helianthus annuus</name>
    <name type="common">Common sunflower</name>
    <dbReference type="NCBI Taxonomy" id="4232"/>
    <lineage>
        <taxon>Eukaryota</taxon>
        <taxon>Viridiplantae</taxon>
        <taxon>Streptophyta</taxon>
        <taxon>Embryophyta</taxon>
        <taxon>Tracheophyta</taxon>
        <taxon>Spermatophyta</taxon>
        <taxon>Magnoliopsida</taxon>
        <taxon>eudicotyledons</taxon>
        <taxon>Gunneridae</taxon>
        <taxon>Pentapetalae</taxon>
        <taxon>asterids</taxon>
        <taxon>campanulids</taxon>
        <taxon>Asterales</taxon>
        <taxon>Asteraceae</taxon>
        <taxon>Asteroideae</taxon>
        <taxon>Heliantheae alliance</taxon>
        <taxon>Heliantheae</taxon>
        <taxon>Helianthus</taxon>
    </lineage>
</organism>
<name>A0A9K3HLS4_HELAN</name>
<evidence type="ECO:0000313" key="3">
    <source>
        <dbReference type="Proteomes" id="UP000215914"/>
    </source>
</evidence>
<accession>A0A9K3HLS4</accession>
<evidence type="ECO:0000256" key="1">
    <source>
        <dbReference type="SAM" id="Phobius"/>
    </source>
</evidence>
<evidence type="ECO:0000313" key="2">
    <source>
        <dbReference type="EMBL" id="KAF5780774.1"/>
    </source>
</evidence>
<keyword evidence="1" id="KW-1133">Transmembrane helix</keyword>
<reference evidence="2" key="2">
    <citation type="submission" date="2020-06" db="EMBL/GenBank/DDBJ databases">
        <title>Helianthus annuus Genome sequencing and assembly Release 2.</title>
        <authorList>
            <person name="Gouzy J."/>
            <person name="Langlade N."/>
            <person name="Munos S."/>
        </authorList>
    </citation>
    <scope>NUCLEOTIDE SEQUENCE</scope>
    <source>
        <tissue evidence="2">Leaves</tissue>
    </source>
</reference>
<comment type="caution">
    <text evidence="2">The sequence shown here is derived from an EMBL/GenBank/DDBJ whole genome shotgun (WGS) entry which is preliminary data.</text>
</comment>
<reference evidence="2" key="1">
    <citation type="journal article" date="2017" name="Nature">
        <title>The sunflower genome provides insights into oil metabolism, flowering and Asterid evolution.</title>
        <authorList>
            <person name="Badouin H."/>
            <person name="Gouzy J."/>
            <person name="Grassa C.J."/>
            <person name="Murat F."/>
            <person name="Staton S.E."/>
            <person name="Cottret L."/>
            <person name="Lelandais-Briere C."/>
            <person name="Owens G.L."/>
            <person name="Carrere S."/>
            <person name="Mayjonade B."/>
            <person name="Legrand L."/>
            <person name="Gill N."/>
            <person name="Kane N.C."/>
            <person name="Bowers J.E."/>
            <person name="Hubner S."/>
            <person name="Bellec A."/>
            <person name="Berard A."/>
            <person name="Berges H."/>
            <person name="Blanchet N."/>
            <person name="Boniface M.C."/>
            <person name="Brunel D."/>
            <person name="Catrice O."/>
            <person name="Chaidir N."/>
            <person name="Claudel C."/>
            <person name="Donnadieu C."/>
            <person name="Faraut T."/>
            <person name="Fievet G."/>
            <person name="Helmstetter N."/>
            <person name="King M."/>
            <person name="Knapp S.J."/>
            <person name="Lai Z."/>
            <person name="Le Paslier M.C."/>
            <person name="Lippi Y."/>
            <person name="Lorenzon L."/>
            <person name="Mandel J.R."/>
            <person name="Marage G."/>
            <person name="Marchand G."/>
            <person name="Marquand E."/>
            <person name="Bret-Mestries E."/>
            <person name="Morien E."/>
            <person name="Nambeesan S."/>
            <person name="Nguyen T."/>
            <person name="Pegot-Espagnet P."/>
            <person name="Pouilly N."/>
            <person name="Raftis F."/>
            <person name="Sallet E."/>
            <person name="Schiex T."/>
            <person name="Thomas J."/>
            <person name="Vandecasteele C."/>
            <person name="Vares D."/>
            <person name="Vear F."/>
            <person name="Vautrin S."/>
            <person name="Crespi M."/>
            <person name="Mangin B."/>
            <person name="Burke J.M."/>
            <person name="Salse J."/>
            <person name="Munos S."/>
            <person name="Vincourt P."/>
            <person name="Rieseberg L.H."/>
            <person name="Langlade N.B."/>
        </authorList>
    </citation>
    <scope>NUCLEOTIDE SEQUENCE</scope>
    <source>
        <tissue evidence="2">Leaves</tissue>
    </source>
</reference>
<sequence>MSAWGRGGEEVFGEKLFKKTNKLQDLKVCVCLRDTDISGQKSFSSKKQTAPESLPIRDPSIVIYDGVSPLSATEDVLWQKMYEHSTRAFNFLESILAMGGLSSFYPTRPITFMKAEVSFSFVMILTVPSLLVTLEMSLWSLLQADCR</sequence>
<feature type="transmembrane region" description="Helical" evidence="1">
    <location>
        <begin position="88"/>
        <end position="105"/>
    </location>
</feature>
<gene>
    <name evidence="2" type="ORF">HanXRQr2_Chr11g0475821</name>
</gene>
<keyword evidence="3" id="KW-1185">Reference proteome</keyword>
<keyword evidence="1" id="KW-0812">Transmembrane</keyword>
<dbReference type="EMBL" id="MNCJ02000326">
    <property type="protein sequence ID" value="KAF5780774.1"/>
    <property type="molecule type" value="Genomic_DNA"/>
</dbReference>
<dbReference type="AlphaFoldDB" id="A0A9K3HLS4"/>
<proteinExistence type="predicted"/>
<feature type="transmembrane region" description="Helical" evidence="1">
    <location>
        <begin position="117"/>
        <end position="142"/>
    </location>
</feature>